<dbReference type="PANTHER" id="PTHR15410:SF2">
    <property type="entry name" value="HIRA-INTERACTING PROTEIN 3"/>
    <property type="match status" value="1"/>
</dbReference>
<evidence type="ECO:0000256" key="1">
    <source>
        <dbReference type="SAM" id="MobiDB-lite"/>
    </source>
</evidence>
<evidence type="ECO:0000313" key="2">
    <source>
        <dbReference type="EMBL" id="KAK8227195.1"/>
    </source>
</evidence>
<gene>
    <name evidence="2" type="ORF">HDK90DRAFT_469008</name>
</gene>
<reference evidence="2 3" key="1">
    <citation type="submission" date="2024-04" db="EMBL/GenBank/DDBJ databases">
        <title>Phyllosticta paracitricarpa is synonymous to the EU quarantine fungus P. citricarpa based on phylogenomic analyses.</title>
        <authorList>
            <consortium name="Lawrence Berkeley National Laboratory"/>
            <person name="Van Ingen-Buijs V.A."/>
            <person name="Van Westerhoven A.C."/>
            <person name="Haridas S."/>
            <person name="Skiadas P."/>
            <person name="Martin F."/>
            <person name="Groenewald J.Z."/>
            <person name="Crous P.W."/>
            <person name="Seidl M.F."/>
        </authorList>
    </citation>
    <scope>NUCLEOTIDE SEQUENCE [LARGE SCALE GENOMIC DNA]</scope>
    <source>
        <strain evidence="2 3">CBS 123374</strain>
    </source>
</reference>
<dbReference type="PANTHER" id="PTHR15410">
    <property type="entry name" value="HIRA-INTERACTING PROTEIN 3"/>
    <property type="match status" value="1"/>
</dbReference>
<dbReference type="EMBL" id="JBBWRZ010000010">
    <property type="protein sequence ID" value="KAK8227195.1"/>
    <property type="molecule type" value="Genomic_DNA"/>
</dbReference>
<organism evidence="2 3">
    <name type="scientific">Phyllosticta capitalensis</name>
    <dbReference type="NCBI Taxonomy" id="121624"/>
    <lineage>
        <taxon>Eukaryota</taxon>
        <taxon>Fungi</taxon>
        <taxon>Dikarya</taxon>
        <taxon>Ascomycota</taxon>
        <taxon>Pezizomycotina</taxon>
        <taxon>Dothideomycetes</taxon>
        <taxon>Dothideomycetes incertae sedis</taxon>
        <taxon>Botryosphaeriales</taxon>
        <taxon>Phyllostictaceae</taxon>
        <taxon>Phyllosticta</taxon>
    </lineage>
</organism>
<protein>
    <recommendedName>
        <fullName evidence="4">Transcriptional regulator</fullName>
    </recommendedName>
</protein>
<feature type="region of interest" description="Disordered" evidence="1">
    <location>
        <begin position="71"/>
        <end position="258"/>
    </location>
</feature>
<feature type="compositionally biased region" description="Basic and acidic residues" evidence="1">
    <location>
        <begin position="200"/>
        <end position="210"/>
    </location>
</feature>
<evidence type="ECO:0008006" key="4">
    <source>
        <dbReference type="Google" id="ProtNLM"/>
    </source>
</evidence>
<sequence>MSDSDFDAPPSPKLEKGLRNEVRVIWDTGNHDGLTVKRVRKATEERMNLPEDFFKNHGSWKGRSDRIIKGYVNELGNQNPPTNEDAISADEIEESPKPRRGRKKNTEQPAKAPRKRAPAQPKSASRKKRKVSVESDESADEAVHSVEETVTGAAKLDQHSDADSDVEQPKPEEPESKHAEVKDDGSDDDEADGPVVSARKSSEPSDKTADSESELSSLLDEAPPPKAKRQKKSASVEKKPAKTKVTKVKQEKEVDPQDAEIKRLQGWLVKCGIRKVWGKELKPFTTPREKISHLKGMLKDAGMDGRYSVEKARQIKERRELAADLEAVQEGNKKWGQSDSEGEDAKGRPRRRLARGLKDLEGLIDEDGEESD</sequence>
<comment type="caution">
    <text evidence="2">The sequence shown here is derived from an EMBL/GenBank/DDBJ whole genome shotgun (WGS) entry which is preliminary data.</text>
</comment>
<feature type="compositionally biased region" description="Basic and acidic residues" evidence="1">
    <location>
        <begin position="248"/>
        <end position="258"/>
    </location>
</feature>
<proteinExistence type="predicted"/>
<name>A0ABR1YEY2_9PEZI</name>
<feature type="compositionally biased region" description="Basic and acidic residues" evidence="1">
    <location>
        <begin position="156"/>
        <end position="184"/>
    </location>
</feature>
<dbReference type="InterPro" id="IPR037647">
    <property type="entry name" value="HIRIP3"/>
</dbReference>
<evidence type="ECO:0000313" key="3">
    <source>
        <dbReference type="Proteomes" id="UP001492380"/>
    </source>
</evidence>
<feature type="compositionally biased region" description="Acidic residues" evidence="1">
    <location>
        <begin position="362"/>
        <end position="372"/>
    </location>
</feature>
<dbReference type="Proteomes" id="UP001492380">
    <property type="component" value="Unassembled WGS sequence"/>
</dbReference>
<feature type="region of interest" description="Disordered" evidence="1">
    <location>
        <begin position="327"/>
        <end position="372"/>
    </location>
</feature>
<accession>A0ABR1YEY2</accession>
<keyword evidence="3" id="KW-1185">Reference proteome</keyword>